<organism evidence="2 3">
    <name type="scientific">Strongylocentrotus purpuratus</name>
    <name type="common">Purple sea urchin</name>
    <dbReference type="NCBI Taxonomy" id="7668"/>
    <lineage>
        <taxon>Eukaryota</taxon>
        <taxon>Metazoa</taxon>
        <taxon>Echinodermata</taxon>
        <taxon>Eleutherozoa</taxon>
        <taxon>Echinozoa</taxon>
        <taxon>Echinoidea</taxon>
        <taxon>Euechinoidea</taxon>
        <taxon>Echinacea</taxon>
        <taxon>Camarodonta</taxon>
        <taxon>Echinidea</taxon>
        <taxon>Strongylocentrotidae</taxon>
        <taxon>Strongylocentrotus</taxon>
    </lineage>
</organism>
<dbReference type="AlphaFoldDB" id="A0A7M7N2H3"/>
<feature type="compositionally biased region" description="Polar residues" evidence="1">
    <location>
        <begin position="460"/>
        <end position="520"/>
    </location>
</feature>
<keyword evidence="3" id="KW-1185">Reference proteome</keyword>
<evidence type="ECO:0000313" key="2">
    <source>
        <dbReference type="EnsemblMetazoa" id="XP_030830164"/>
    </source>
</evidence>
<feature type="region of interest" description="Disordered" evidence="1">
    <location>
        <begin position="353"/>
        <end position="405"/>
    </location>
</feature>
<dbReference type="RefSeq" id="XP_030830164.1">
    <property type="nucleotide sequence ID" value="XM_030974304.1"/>
</dbReference>
<evidence type="ECO:0000313" key="3">
    <source>
        <dbReference type="Proteomes" id="UP000007110"/>
    </source>
</evidence>
<evidence type="ECO:0000256" key="1">
    <source>
        <dbReference type="SAM" id="MobiDB-lite"/>
    </source>
</evidence>
<proteinExistence type="predicted"/>
<dbReference type="PANTHER" id="PTHR36144">
    <property type="entry name" value="S-ANTIGEN PROTEIN"/>
    <property type="match status" value="1"/>
</dbReference>
<reference evidence="2" key="2">
    <citation type="submission" date="2021-01" db="UniProtKB">
        <authorList>
            <consortium name="EnsemblMetazoa"/>
        </authorList>
    </citation>
    <scope>IDENTIFICATION</scope>
</reference>
<feature type="region of interest" description="Disordered" evidence="1">
    <location>
        <begin position="1"/>
        <end position="33"/>
    </location>
</feature>
<dbReference type="InParanoid" id="A0A7M7N2H3"/>
<dbReference type="OrthoDB" id="10613806at2759"/>
<feature type="compositionally biased region" description="Low complexity" evidence="1">
    <location>
        <begin position="9"/>
        <end position="20"/>
    </location>
</feature>
<dbReference type="GeneID" id="100888600"/>
<dbReference type="EnsemblMetazoa" id="XM_030974304">
    <property type="protein sequence ID" value="XP_030830164"/>
    <property type="gene ID" value="LOC100888600"/>
</dbReference>
<feature type="region of interest" description="Disordered" evidence="1">
    <location>
        <begin position="442"/>
        <end position="575"/>
    </location>
</feature>
<name>A0A7M7N2H3_STRPU</name>
<dbReference type="PANTHER" id="PTHR36144:SF6">
    <property type="entry name" value="S-ANTIGEN PROTEIN"/>
    <property type="match status" value="1"/>
</dbReference>
<reference evidence="3" key="1">
    <citation type="submission" date="2015-02" db="EMBL/GenBank/DDBJ databases">
        <title>Genome sequencing for Strongylocentrotus purpuratus.</title>
        <authorList>
            <person name="Murali S."/>
            <person name="Liu Y."/>
            <person name="Vee V."/>
            <person name="English A."/>
            <person name="Wang M."/>
            <person name="Skinner E."/>
            <person name="Han Y."/>
            <person name="Muzny D.M."/>
            <person name="Worley K.C."/>
            <person name="Gibbs R.A."/>
        </authorList>
    </citation>
    <scope>NUCLEOTIDE SEQUENCE</scope>
</reference>
<accession>A0A7M7N2H3</accession>
<dbReference type="Proteomes" id="UP000007110">
    <property type="component" value="Unassembled WGS sequence"/>
</dbReference>
<dbReference type="InterPro" id="IPR053118">
    <property type="entry name" value="HPI-Adhesin/Ser-rich"/>
</dbReference>
<feature type="compositionally biased region" description="Basic and acidic residues" evidence="1">
    <location>
        <begin position="551"/>
        <end position="565"/>
    </location>
</feature>
<dbReference type="KEGG" id="spu:100888600"/>
<protein>
    <submittedName>
        <fullName evidence="2">Uncharacterized protein</fullName>
    </submittedName>
</protein>
<sequence length="591" mass="64714">MYDMDANLSTSVQDTDSDVSLKNLGDSKTSEREIDSDVSLINLKEMKRYQPLLREKGYNLVENASDGQVDDQLLAVGDPQGRAMNLGMSRMTLGVGLTNEHHYQAWLSPDSVQTDKVLQDELDETNDVNNQSSLEEIQPKCDLERNDFRDGERHAKAVGITKTRTGYTPKEQALFKKTFTQYTVCLEKILLSDGDGWSFLLDDIVKIICDLMSWLAGLHDKSIVYGDVRAGNIFINDHLKAFLISSEKSKEQNNEAALLDESLIDVKAMCKVMGGLYAFYMRMKPRDSQKKAETALFTLLRRGYRDGISAKDFLEVLRRIVVDDQVGEQEEAPQEEAPQEEALRQLPIKKTSELGPAAVNSQGLSMKSPSSEPRPEAVTNKVPLQASRDANNEGPGNKSMDKTSKVDCKAIEDRCSTVGTTTHADRVREQKKAGAVTNMIPELGSAAQSQGSEQVPEAYVSNQVPDAVSNQVPDAVSNQVPDAVSNQVPDAVSNQVPDAVSNQVPDAVSNQVPDAVSNQVPDAVSNRIPDAVSNQAPVPASGANNEGPGNESRDTTGDLDSREMEDGYSTDGTSIHETLMADMEMEMFQSN</sequence>
<feature type="compositionally biased region" description="Polar residues" evidence="1">
    <location>
        <begin position="359"/>
        <end position="371"/>
    </location>
</feature>
<dbReference type="InterPro" id="IPR011009">
    <property type="entry name" value="Kinase-like_dom_sf"/>
</dbReference>
<dbReference type="SUPFAM" id="SSF56112">
    <property type="entry name" value="Protein kinase-like (PK-like)"/>
    <property type="match status" value="1"/>
</dbReference>